<keyword evidence="2" id="KW-1185">Reference proteome</keyword>
<gene>
    <name evidence="1" type="ORF">TS85_17260</name>
</gene>
<proteinExistence type="predicted"/>
<dbReference type="Pfam" id="PF07030">
    <property type="entry name" value="Phage_Mu_Gp36"/>
    <property type="match status" value="1"/>
</dbReference>
<reference evidence="1 2" key="1">
    <citation type="journal article" date="2015" name="Int. J. Syst. Evol. Microbiol.">
        <title>Sphingomonas hengshuiensis sp. nov., isolated from lake wetland.</title>
        <authorList>
            <person name="Wei S."/>
            <person name="Wang T."/>
            <person name="Liu H."/>
            <person name="Zhang C."/>
            <person name="Guo J."/>
            <person name="Wang Q."/>
            <person name="Liang K."/>
            <person name="Zhang Z."/>
        </authorList>
    </citation>
    <scope>NUCLEOTIDE SEQUENCE [LARGE SCALE GENOMIC DNA]</scope>
    <source>
        <strain evidence="1 2">WHSC-8</strain>
    </source>
</reference>
<protein>
    <recommendedName>
        <fullName evidence="3">DUF1320 domain-containing protein</fullName>
    </recommendedName>
</protein>
<evidence type="ECO:0000313" key="2">
    <source>
        <dbReference type="Proteomes" id="UP000032300"/>
    </source>
</evidence>
<name>A0A7U4JAA5_9SPHN</name>
<dbReference type="Proteomes" id="UP000032300">
    <property type="component" value="Chromosome"/>
</dbReference>
<dbReference type="EMBL" id="CP010836">
    <property type="protein sequence ID" value="AJP73165.1"/>
    <property type="molecule type" value="Genomic_DNA"/>
</dbReference>
<dbReference type="RefSeq" id="WP_044333862.1">
    <property type="nucleotide sequence ID" value="NZ_CP010836.1"/>
</dbReference>
<evidence type="ECO:0000313" key="1">
    <source>
        <dbReference type="EMBL" id="AJP73165.1"/>
    </source>
</evidence>
<accession>A0A7U4JAA5</accession>
<reference evidence="1 2" key="2">
    <citation type="submission" date="2015-02" db="EMBL/GenBank/DDBJ databases">
        <title>The complete genome of Sphingomonas hengshuiensis sp. WHSC-8 isolated from soil of Hengshui Lake.</title>
        <authorList>
            <person name="Wei S."/>
            <person name="Guo J."/>
            <person name="Su C."/>
            <person name="Wu R."/>
            <person name="Zhang Z."/>
            <person name="Liang K."/>
            <person name="Li H."/>
            <person name="Wang T."/>
            <person name="Liu H."/>
            <person name="Zhang C."/>
            <person name="Li Z."/>
            <person name="Wang Q."/>
            <person name="Meng J."/>
        </authorList>
    </citation>
    <scope>NUCLEOTIDE SEQUENCE [LARGE SCALE GENOMIC DNA]</scope>
    <source>
        <strain evidence="1 2">WHSC-8</strain>
    </source>
</reference>
<dbReference type="OrthoDB" id="9812088at2"/>
<evidence type="ECO:0008006" key="3">
    <source>
        <dbReference type="Google" id="ProtNLM"/>
    </source>
</evidence>
<organism evidence="1 2">
    <name type="scientific">Sphingomonas hengshuiensis</name>
    <dbReference type="NCBI Taxonomy" id="1609977"/>
    <lineage>
        <taxon>Bacteria</taxon>
        <taxon>Pseudomonadati</taxon>
        <taxon>Pseudomonadota</taxon>
        <taxon>Alphaproteobacteria</taxon>
        <taxon>Sphingomonadales</taxon>
        <taxon>Sphingomonadaceae</taxon>
        <taxon>Sphingomonas</taxon>
    </lineage>
</organism>
<sequence length="137" mass="14643">MYATADDIRARYGEDVLVQLAGADAWGPVAIAAVNLKLADASVLADGYIAKYYAPAPGAVLPPLLVQLVCKIAYCEMHRVPTEEASRQRAEAMKVLGDISRGLVKIDEGRGDLPARDGAVLVEDPGRTFSRDRLGGF</sequence>
<dbReference type="KEGG" id="sphi:TS85_17260"/>
<dbReference type="InterPro" id="IPR009752">
    <property type="entry name" value="Phage_Mu_GpJ"/>
</dbReference>
<dbReference type="AlphaFoldDB" id="A0A7U4JAA5"/>